<dbReference type="Proteomes" id="UP000499080">
    <property type="component" value="Unassembled WGS sequence"/>
</dbReference>
<reference evidence="1 2" key="1">
    <citation type="journal article" date="2019" name="Sci. Rep.">
        <title>Orb-weaving spider Araneus ventricosus genome elucidates the spidroin gene catalogue.</title>
        <authorList>
            <person name="Kono N."/>
            <person name="Nakamura H."/>
            <person name="Ohtoshi R."/>
            <person name="Moran D.A.P."/>
            <person name="Shinohara A."/>
            <person name="Yoshida Y."/>
            <person name="Fujiwara M."/>
            <person name="Mori M."/>
            <person name="Tomita M."/>
            <person name="Arakawa K."/>
        </authorList>
    </citation>
    <scope>NUCLEOTIDE SEQUENCE [LARGE SCALE GENOMIC DNA]</scope>
</reference>
<gene>
    <name evidence="1" type="ORF">AVEN_8125_1</name>
</gene>
<evidence type="ECO:0000313" key="2">
    <source>
        <dbReference type="Proteomes" id="UP000499080"/>
    </source>
</evidence>
<dbReference type="AlphaFoldDB" id="A0A4Y2PCI7"/>
<name>A0A4Y2PCI7_ARAVE</name>
<organism evidence="1 2">
    <name type="scientific">Araneus ventricosus</name>
    <name type="common">Orbweaver spider</name>
    <name type="synonym">Epeira ventricosa</name>
    <dbReference type="NCBI Taxonomy" id="182803"/>
    <lineage>
        <taxon>Eukaryota</taxon>
        <taxon>Metazoa</taxon>
        <taxon>Ecdysozoa</taxon>
        <taxon>Arthropoda</taxon>
        <taxon>Chelicerata</taxon>
        <taxon>Arachnida</taxon>
        <taxon>Araneae</taxon>
        <taxon>Araneomorphae</taxon>
        <taxon>Entelegynae</taxon>
        <taxon>Araneoidea</taxon>
        <taxon>Araneidae</taxon>
        <taxon>Araneus</taxon>
    </lineage>
</organism>
<accession>A0A4Y2PCI7</accession>
<comment type="caution">
    <text evidence="1">The sequence shown here is derived from an EMBL/GenBank/DDBJ whole genome shotgun (WGS) entry which is preliminary data.</text>
</comment>
<protein>
    <submittedName>
        <fullName evidence="1">Uncharacterized protein</fullName>
    </submittedName>
</protein>
<keyword evidence="2" id="KW-1185">Reference proteome</keyword>
<evidence type="ECO:0000313" key="1">
    <source>
        <dbReference type="EMBL" id="GBN48779.1"/>
    </source>
</evidence>
<proteinExistence type="predicted"/>
<dbReference type="EMBL" id="BGPR01010932">
    <property type="protein sequence ID" value="GBN48779.1"/>
    <property type="molecule type" value="Genomic_DNA"/>
</dbReference>
<sequence length="114" mass="13176">MRNLLKGQQFSSSEEVHRRSHWRKWQKETCNQHLYFSMNEKMQLEEVTKGNLQSAFTFLYERKNATGGGDKRRLANSIYISVLRQKCIAAQGCQGSNRGVVYPKDTICKLALCT</sequence>